<dbReference type="PROSITE" id="PS01124">
    <property type="entry name" value="HTH_ARAC_FAMILY_2"/>
    <property type="match status" value="1"/>
</dbReference>
<reference key="2">
    <citation type="submission" date="2011-02" db="EMBL/GenBank/DDBJ databases">
        <title>Genome sequence of Microbacterium testaceum StLB037.</title>
        <authorList>
            <person name="Morohoshi T."/>
            <person name="Wang W.Z."/>
            <person name="Someya N."/>
            <person name="Ikeda T."/>
        </authorList>
    </citation>
    <scope>NUCLEOTIDE SEQUENCE</scope>
    <source>
        <strain>StLB037</strain>
    </source>
</reference>
<dbReference type="PANTHER" id="PTHR46796">
    <property type="entry name" value="HTH-TYPE TRANSCRIPTIONAL ACTIVATOR RHAS-RELATED"/>
    <property type="match status" value="1"/>
</dbReference>
<keyword evidence="1" id="KW-0805">Transcription regulation</keyword>
<dbReference type="InterPro" id="IPR050204">
    <property type="entry name" value="AraC_XylS_family_regulators"/>
</dbReference>
<dbReference type="PANTHER" id="PTHR46796:SF12">
    <property type="entry name" value="HTH-TYPE DNA-BINDING TRANSCRIPTIONAL ACTIVATOR EUTR"/>
    <property type="match status" value="1"/>
</dbReference>
<organism evidence="5 6">
    <name type="scientific">Microbacterium testaceum (strain StLB037)</name>
    <dbReference type="NCBI Taxonomy" id="979556"/>
    <lineage>
        <taxon>Bacteria</taxon>
        <taxon>Bacillati</taxon>
        <taxon>Actinomycetota</taxon>
        <taxon>Actinomycetes</taxon>
        <taxon>Micrococcales</taxon>
        <taxon>Microbacteriaceae</taxon>
        <taxon>Microbacterium</taxon>
    </lineage>
</organism>
<proteinExistence type="predicted"/>
<dbReference type="RefSeq" id="WP_013585629.1">
    <property type="nucleotide sequence ID" value="NC_015125.1"/>
</dbReference>
<dbReference type="EMBL" id="AP012052">
    <property type="protein sequence ID" value="BAJ75504.1"/>
    <property type="molecule type" value="Genomic_DNA"/>
</dbReference>
<dbReference type="Pfam" id="PF12833">
    <property type="entry name" value="HTH_18"/>
    <property type="match status" value="1"/>
</dbReference>
<dbReference type="InterPro" id="IPR018060">
    <property type="entry name" value="HTH_AraC"/>
</dbReference>
<dbReference type="AlphaFoldDB" id="E8N772"/>
<evidence type="ECO:0000256" key="1">
    <source>
        <dbReference type="ARBA" id="ARBA00023015"/>
    </source>
</evidence>
<dbReference type="KEGG" id="mts:MTES_2540"/>
<dbReference type="eggNOG" id="COG2207">
    <property type="taxonomic scope" value="Bacteria"/>
</dbReference>
<protein>
    <submittedName>
        <fullName evidence="5">AraC-type DNA-binding domain-containing proteins</fullName>
    </submittedName>
</protein>
<name>E8N772_MICTS</name>
<dbReference type="HOGENOM" id="CLU_047930_1_0_11"/>
<dbReference type="OrthoDB" id="5464689at2"/>
<keyword evidence="2 5" id="KW-0238">DNA-binding</keyword>
<sequence>MNDFFDTRVRTADVADTQAWLQAQYGHVDVQADDASFGEHAIGDGGFSLRHLDWDCRAEVIYEADRFFVATSTPGYAWSIGSDAGEYSVEPGIVQPGQELIGRPSSTRLHLAAFDADRLTETARTIYGDETLCVRFQGTAPVSRRMREYWLATLRWSLTQAPMMAEPLVRAHVYRSLASATLETFALVGDPRERRASAIEQASIYASATAWLDDHASLPITIDDAAGAVGTSREGLRRAFAANGHLTRTPETYLAAARVSAAHADLIAADPAATSVAQVAARWGFAAPGRFVQAYRDAYGVDPQTTLDR</sequence>
<evidence type="ECO:0000313" key="5">
    <source>
        <dbReference type="EMBL" id="BAJ75504.1"/>
    </source>
</evidence>
<evidence type="ECO:0000256" key="3">
    <source>
        <dbReference type="ARBA" id="ARBA00023163"/>
    </source>
</evidence>
<dbReference type="STRING" id="979556.MTES_2540"/>
<gene>
    <name evidence="5" type="ordered locus">MTES_2540</name>
</gene>
<evidence type="ECO:0000313" key="6">
    <source>
        <dbReference type="Proteomes" id="UP000008975"/>
    </source>
</evidence>
<reference evidence="5 6" key="1">
    <citation type="journal article" date="2011" name="J. Bacteriol.">
        <title>Genome sequence of Microbacterium testaceum StLB037, an N-acylhomoserine lactone-degrading bacterium isolated from potato leaves.</title>
        <authorList>
            <person name="Morohoshi T."/>
            <person name="Wang W.-Z."/>
            <person name="Someya N."/>
            <person name="Ikeda T."/>
        </authorList>
    </citation>
    <scope>NUCLEOTIDE SEQUENCE [LARGE SCALE GENOMIC DNA]</scope>
    <source>
        <strain evidence="5 6">StLB037</strain>
    </source>
</reference>
<dbReference type="Gene3D" id="1.10.10.60">
    <property type="entry name" value="Homeodomain-like"/>
    <property type="match status" value="1"/>
</dbReference>
<dbReference type="GO" id="GO:0043565">
    <property type="term" value="F:sequence-specific DNA binding"/>
    <property type="evidence" value="ECO:0007669"/>
    <property type="project" value="InterPro"/>
</dbReference>
<feature type="domain" description="HTH araC/xylS-type" evidence="4">
    <location>
        <begin position="206"/>
        <end position="309"/>
    </location>
</feature>
<dbReference type="Proteomes" id="UP000008975">
    <property type="component" value="Chromosome"/>
</dbReference>
<evidence type="ECO:0000259" key="4">
    <source>
        <dbReference type="PROSITE" id="PS01124"/>
    </source>
</evidence>
<accession>E8N772</accession>
<evidence type="ECO:0000256" key="2">
    <source>
        <dbReference type="ARBA" id="ARBA00023125"/>
    </source>
</evidence>
<dbReference type="GO" id="GO:0003700">
    <property type="term" value="F:DNA-binding transcription factor activity"/>
    <property type="evidence" value="ECO:0007669"/>
    <property type="project" value="InterPro"/>
</dbReference>
<keyword evidence="3" id="KW-0804">Transcription</keyword>
<dbReference type="SMART" id="SM00342">
    <property type="entry name" value="HTH_ARAC"/>
    <property type="match status" value="1"/>
</dbReference>